<evidence type="ECO:0000256" key="2">
    <source>
        <dbReference type="SAM" id="Phobius"/>
    </source>
</evidence>
<keyword evidence="2" id="KW-0812">Transmembrane</keyword>
<evidence type="ECO:0000313" key="4">
    <source>
        <dbReference type="Proteomes" id="UP001216907"/>
    </source>
</evidence>
<gene>
    <name evidence="3" type="ORF">PZE19_05645</name>
</gene>
<reference evidence="3 4" key="1">
    <citation type="submission" date="2023-03" db="EMBL/GenBank/DDBJ databases">
        <title>Paludisphaera mucosa sp. nov. a novel planctomycete from northern fen.</title>
        <authorList>
            <person name="Ivanova A."/>
        </authorList>
    </citation>
    <scope>NUCLEOTIDE SEQUENCE [LARGE SCALE GENOMIC DNA]</scope>
    <source>
        <strain evidence="3 4">Pla2</strain>
    </source>
</reference>
<keyword evidence="2" id="KW-1133">Transmembrane helix</keyword>
<evidence type="ECO:0000256" key="1">
    <source>
        <dbReference type="SAM" id="MobiDB-lite"/>
    </source>
</evidence>
<sequence>MQVTISLPTREQLAIALVSMVLAGLTATIVNRVQRPDVPAPAPSPYAPTPAPTPYTPPPAPPSPDWIPTPTPRPAVDPDAGPAAAGRSYAAALVRGYSAGWRTAADKLEAGAAIPDALAAVGPAWTAYRVPFFDRDVQPVFDQVVPSDSPPAAVTPDKRRALARAFRAFAAGLAP</sequence>
<comment type="caution">
    <text evidence="3">The sequence shown here is derived from an EMBL/GenBank/DDBJ whole genome shotgun (WGS) entry which is preliminary data.</text>
</comment>
<dbReference type="Proteomes" id="UP001216907">
    <property type="component" value="Unassembled WGS sequence"/>
</dbReference>
<feature type="compositionally biased region" description="Pro residues" evidence="1">
    <location>
        <begin position="38"/>
        <end position="75"/>
    </location>
</feature>
<accession>A0ABT6F6M6</accession>
<feature type="region of interest" description="Disordered" evidence="1">
    <location>
        <begin position="35"/>
        <end position="83"/>
    </location>
</feature>
<feature type="transmembrane region" description="Helical" evidence="2">
    <location>
        <begin position="12"/>
        <end position="30"/>
    </location>
</feature>
<protein>
    <submittedName>
        <fullName evidence="3">Uncharacterized protein</fullName>
    </submittedName>
</protein>
<name>A0ABT6F6M6_9BACT</name>
<keyword evidence="2" id="KW-0472">Membrane</keyword>
<proteinExistence type="predicted"/>
<organism evidence="3 4">
    <name type="scientific">Paludisphaera mucosa</name>
    <dbReference type="NCBI Taxonomy" id="3030827"/>
    <lineage>
        <taxon>Bacteria</taxon>
        <taxon>Pseudomonadati</taxon>
        <taxon>Planctomycetota</taxon>
        <taxon>Planctomycetia</taxon>
        <taxon>Isosphaerales</taxon>
        <taxon>Isosphaeraceae</taxon>
        <taxon>Paludisphaera</taxon>
    </lineage>
</organism>
<dbReference type="EMBL" id="JARRAG010000001">
    <property type="protein sequence ID" value="MDG3003241.1"/>
    <property type="molecule type" value="Genomic_DNA"/>
</dbReference>
<keyword evidence="4" id="KW-1185">Reference proteome</keyword>
<evidence type="ECO:0000313" key="3">
    <source>
        <dbReference type="EMBL" id="MDG3003241.1"/>
    </source>
</evidence>
<dbReference type="RefSeq" id="WP_277859595.1">
    <property type="nucleotide sequence ID" value="NZ_JARRAG010000001.1"/>
</dbReference>